<feature type="region of interest" description="Disordered" evidence="1">
    <location>
        <begin position="425"/>
        <end position="463"/>
    </location>
</feature>
<name>A0A9P5TEI4_9AGAM</name>
<dbReference type="AlphaFoldDB" id="A0A9P5TEI4"/>
<evidence type="ECO:0000313" key="3">
    <source>
        <dbReference type="Proteomes" id="UP000759537"/>
    </source>
</evidence>
<feature type="region of interest" description="Disordered" evidence="1">
    <location>
        <begin position="81"/>
        <end position="111"/>
    </location>
</feature>
<reference evidence="2" key="2">
    <citation type="journal article" date="2020" name="Nat. Commun.">
        <title>Large-scale genome sequencing of mycorrhizal fungi provides insights into the early evolution of symbiotic traits.</title>
        <authorList>
            <person name="Miyauchi S."/>
            <person name="Kiss E."/>
            <person name="Kuo A."/>
            <person name="Drula E."/>
            <person name="Kohler A."/>
            <person name="Sanchez-Garcia M."/>
            <person name="Morin E."/>
            <person name="Andreopoulos B."/>
            <person name="Barry K.W."/>
            <person name="Bonito G."/>
            <person name="Buee M."/>
            <person name="Carver A."/>
            <person name="Chen C."/>
            <person name="Cichocki N."/>
            <person name="Clum A."/>
            <person name="Culley D."/>
            <person name="Crous P.W."/>
            <person name="Fauchery L."/>
            <person name="Girlanda M."/>
            <person name="Hayes R.D."/>
            <person name="Keri Z."/>
            <person name="LaButti K."/>
            <person name="Lipzen A."/>
            <person name="Lombard V."/>
            <person name="Magnuson J."/>
            <person name="Maillard F."/>
            <person name="Murat C."/>
            <person name="Nolan M."/>
            <person name="Ohm R.A."/>
            <person name="Pangilinan J."/>
            <person name="Pereira M.F."/>
            <person name="Perotto S."/>
            <person name="Peter M."/>
            <person name="Pfister S."/>
            <person name="Riley R."/>
            <person name="Sitrit Y."/>
            <person name="Stielow J.B."/>
            <person name="Szollosi G."/>
            <person name="Zifcakova L."/>
            <person name="Stursova M."/>
            <person name="Spatafora J.W."/>
            <person name="Tedersoo L."/>
            <person name="Vaario L.M."/>
            <person name="Yamada A."/>
            <person name="Yan M."/>
            <person name="Wang P."/>
            <person name="Xu J."/>
            <person name="Bruns T."/>
            <person name="Baldrian P."/>
            <person name="Vilgalys R."/>
            <person name="Dunand C."/>
            <person name="Henrissat B."/>
            <person name="Grigoriev I.V."/>
            <person name="Hibbett D."/>
            <person name="Nagy L.G."/>
            <person name="Martin F.M."/>
        </authorList>
    </citation>
    <scope>NUCLEOTIDE SEQUENCE</scope>
    <source>
        <strain evidence="2">Prilba</strain>
    </source>
</reference>
<feature type="compositionally biased region" description="Polar residues" evidence="1">
    <location>
        <begin position="437"/>
        <end position="450"/>
    </location>
</feature>
<evidence type="ECO:0000256" key="1">
    <source>
        <dbReference type="SAM" id="MobiDB-lite"/>
    </source>
</evidence>
<comment type="caution">
    <text evidence="2">The sequence shown here is derived from an EMBL/GenBank/DDBJ whole genome shotgun (WGS) entry which is preliminary data.</text>
</comment>
<dbReference type="Proteomes" id="UP000759537">
    <property type="component" value="Unassembled WGS sequence"/>
</dbReference>
<feature type="region of interest" description="Disordered" evidence="1">
    <location>
        <begin position="292"/>
        <end position="311"/>
    </location>
</feature>
<gene>
    <name evidence="2" type="ORF">DFH94DRAFT_841693</name>
</gene>
<keyword evidence="3" id="KW-1185">Reference proteome</keyword>
<reference evidence="2" key="1">
    <citation type="submission" date="2019-10" db="EMBL/GenBank/DDBJ databases">
        <authorList>
            <consortium name="DOE Joint Genome Institute"/>
            <person name="Kuo A."/>
            <person name="Miyauchi S."/>
            <person name="Kiss E."/>
            <person name="Drula E."/>
            <person name="Kohler A."/>
            <person name="Sanchez-Garcia M."/>
            <person name="Andreopoulos B."/>
            <person name="Barry K.W."/>
            <person name="Bonito G."/>
            <person name="Buee M."/>
            <person name="Carver A."/>
            <person name="Chen C."/>
            <person name="Cichocki N."/>
            <person name="Clum A."/>
            <person name="Culley D."/>
            <person name="Crous P.W."/>
            <person name="Fauchery L."/>
            <person name="Girlanda M."/>
            <person name="Hayes R."/>
            <person name="Keri Z."/>
            <person name="LaButti K."/>
            <person name="Lipzen A."/>
            <person name="Lombard V."/>
            <person name="Magnuson J."/>
            <person name="Maillard F."/>
            <person name="Morin E."/>
            <person name="Murat C."/>
            <person name="Nolan M."/>
            <person name="Ohm R."/>
            <person name="Pangilinan J."/>
            <person name="Pereira M."/>
            <person name="Perotto S."/>
            <person name="Peter M."/>
            <person name="Riley R."/>
            <person name="Sitrit Y."/>
            <person name="Stielow B."/>
            <person name="Szollosi G."/>
            <person name="Zifcakova L."/>
            <person name="Stursova M."/>
            <person name="Spatafora J.W."/>
            <person name="Tedersoo L."/>
            <person name="Vaario L.-M."/>
            <person name="Yamada A."/>
            <person name="Yan M."/>
            <person name="Wang P."/>
            <person name="Xu J."/>
            <person name="Bruns T."/>
            <person name="Baldrian P."/>
            <person name="Vilgalys R."/>
            <person name="Henrissat B."/>
            <person name="Grigoriev I.V."/>
            <person name="Hibbett D."/>
            <person name="Nagy L.G."/>
            <person name="Martin F.M."/>
        </authorList>
    </citation>
    <scope>NUCLEOTIDE SEQUENCE</scope>
    <source>
        <strain evidence="2">Prilba</strain>
    </source>
</reference>
<sequence>MASHALLLCKVARKRARFGSAASGFAAITVLVTPESPTAGSCWYACGAWSSIGGGVGSRGDGVGDGDNDSEGVELVECCSPGKAPPIGDIKGKTRVSSLTDKRKRRPGQLHYGRREGPYACACVGAESALVDGARVDTALGGDCDNAAQWETDVTGATRAAESPVRCCYCRRCQLLRDDASGGTGMPFQTLGESPCARAARDASEEGMGQDMEMWREREGAVQGRVYYRGQGGDRGRGHRDVSHAPWRRAGKVRLRCATRGRNESQRMNRWIGAGGLTRCGDQLVNTTWEGMGRREEEERGRGEEAQYSGGEYSQLVEKTKAGQCRITLRRTKSDFSTRAPEPSGPGPTNTHFYKNALLEKTRIPMSSASFPNVGPVGGALILRSRLFLSIRVQFGSGRPLAEAGVTGYSDIPFRTLECTSTAPRAVGPSKYRGRKIQTNDTTSQHSHSLSVKRAPPPPEASRKAFNFTVYGFL</sequence>
<protein>
    <submittedName>
        <fullName evidence="2">Uncharacterized protein</fullName>
    </submittedName>
</protein>
<dbReference type="EMBL" id="WHVB01000001">
    <property type="protein sequence ID" value="KAF8487356.1"/>
    <property type="molecule type" value="Genomic_DNA"/>
</dbReference>
<evidence type="ECO:0000313" key="2">
    <source>
        <dbReference type="EMBL" id="KAF8487356.1"/>
    </source>
</evidence>
<feature type="compositionally biased region" description="Basic and acidic residues" evidence="1">
    <location>
        <begin position="292"/>
        <end position="305"/>
    </location>
</feature>
<proteinExistence type="predicted"/>
<accession>A0A9P5TEI4</accession>
<organism evidence="2 3">
    <name type="scientific">Russula ochroleuca</name>
    <dbReference type="NCBI Taxonomy" id="152965"/>
    <lineage>
        <taxon>Eukaryota</taxon>
        <taxon>Fungi</taxon>
        <taxon>Dikarya</taxon>
        <taxon>Basidiomycota</taxon>
        <taxon>Agaricomycotina</taxon>
        <taxon>Agaricomycetes</taxon>
        <taxon>Russulales</taxon>
        <taxon>Russulaceae</taxon>
        <taxon>Russula</taxon>
    </lineage>
</organism>